<dbReference type="Proteomes" id="UP000186601">
    <property type="component" value="Unassembled WGS sequence"/>
</dbReference>
<feature type="compositionally biased region" description="Polar residues" evidence="1">
    <location>
        <begin position="193"/>
        <end position="213"/>
    </location>
</feature>
<organism evidence="2 3">
    <name type="scientific">Hermanssonia centrifuga</name>
    <dbReference type="NCBI Taxonomy" id="98765"/>
    <lineage>
        <taxon>Eukaryota</taxon>
        <taxon>Fungi</taxon>
        <taxon>Dikarya</taxon>
        <taxon>Basidiomycota</taxon>
        <taxon>Agaricomycotina</taxon>
        <taxon>Agaricomycetes</taxon>
        <taxon>Polyporales</taxon>
        <taxon>Meruliaceae</taxon>
        <taxon>Hermanssonia</taxon>
    </lineage>
</organism>
<dbReference type="AlphaFoldDB" id="A0A2R6NPP4"/>
<gene>
    <name evidence="2" type="ORF">PHLCEN_2v9813</name>
</gene>
<feature type="region of interest" description="Disordered" evidence="1">
    <location>
        <begin position="192"/>
        <end position="223"/>
    </location>
</feature>
<reference evidence="2 3" key="1">
    <citation type="submission" date="2018-02" db="EMBL/GenBank/DDBJ databases">
        <title>Genome sequence of the basidiomycete white-rot fungus Phlebia centrifuga.</title>
        <authorList>
            <person name="Granchi Z."/>
            <person name="Peng M."/>
            <person name="de Vries R.P."/>
            <person name="Hilden K."/>
            <person name="Makela M.R."/>
            <person name="Grigoriev I."/>
            <person name="Riley R."/>
        </authorList>
    </citation>
    <scope>NUCLEOTIDE SEQUENCE [LARGE SCALE GENOMIC DNA]</scope>
    <source>
        <strain evidence="2 3">FBCC195</strain>
    </source>
</reference>
<accession>A0A2R6NPP4</accession>
<evidence type="ECO:0000313" key="2">
    <source>
        <dbReference type="EMBL" id="PSR74466.1"/>
    </source>
</evidence>
<proteinExistence type="predicted"/>
<name>A0A2R6NPP4_9APHY</name>
<dbReference type="EMBL" id="MLYV02000985">
    <property type="protein sequence ID" value="PSR74466.1"/>
    <property type="molecule type" value="Genomic_DNA"/>
</dbReference>
<protein>
    <submittedName>
        <fullName evidence="2">Uncharacterized protein</fullName>
    </submittedName>
</protein>
<comment type="caution">
    <text evidence="2">The sequence shown here is derived from an EMBL/GenBank/DDBJ whole genome shotgun (WGS) entry which is preliminary data.</text>
</comment>
<evidence type="ECO:0000313" key="3">
    <source>
        <dbReference type="Proteomes" id="UP000186601"/>
    </source>
</evidence>
<evidence type="ECO:0000256" key="1">
    <source>
        <dbReference type="SAM" id="MobiDB-lite"/>
    </source>
</evidence>
<dbReference type="OrthoDB" id="3062963at2759"/>
<keyword evidence="3" id="KW-1185">Reference proteome</keyword>
<sequence>MATLGYSSFFSSGLLAADDDQTTPRSSTIPLEDVTPTAHEFTIPPHTADRPRIRRRRSSLGISASPVSAIKSSARSVHLQRQSLSLFGTPGADNSLVSRVAVLSVNTNNDATMGNSLMGRLRSGSLGAALKYVSSFHLLTPTDQISRPRRPRKNPSVPAAAPAPIAPLPAVPPTLSAVSAQPIPVPRRPLNRRAQTADSLPSPLLTPTISMSRAHTPAGHPMNSPLASGAVYIGMDGQHAYRNTDYPSPLDTPASMRDEYFGADAGVIA</sequence>